<dbReference type="AlphaFoldDB" id="G7E6N2"/>
<protein>
    <submittedName>
        <fullName evidence="2">Uncharacterized protein</fullName>
    </submittedName>
</protein>
<organism evidence="2 3">
    <name type="scientific">Mixia osmundae (strain CBS 9802 / IAM 14324 / JCM 22182 / KY 12970)</name>
    <dbReference type="NCBI Taxonomy" id="764103"/>
    <lineage>
        <taxon>Eukaryota</taxon>
        <taxon>Fungi</taxon>
        <taxon>Dikarya</taxon>
        <taxon>Basidiomycota</taxon>
        <taxon>Pucciniomycotina</taxon>
        <taxon>Mixiomycetes</taxon>
        <taxon>Mixiales</taxon>
        <taxon>Mixiaceae</taxon>
        <taxon>Mixia</taxon>
    </lineage>
</organism>
<gene>
    <name evidence="2" type="primary">Mo05178</name>
    <name evidence="2" type="ORF">E5Q_05178</name>
</gene>
<dbReference type="HOGENOM" id="CLU_776306_0_0_1"/>
<evidence type="ECO:0000256" key="1">
    <source>
        <dbReference type="SAM" id="SignalP"/>
    </source>
</evidence>
<dbReference type="RefSeq" id="XP_014567688.1">
    <property type="nucleotide sequence ID" value="XM_014712202.1"/>
</dbReference>
<sequence>MLIISTRVFCTLASVLFISATSFAHALDRRDPNLRLYTVTGFGTGHCDEPTVTRREDRDPEPLFTWALWAHKLDVEVTTFADTVQARITSSTNVERYGVIVPTPGHARRVRVEGMVVNRPLNPDMQVKACCRVFTPFAFEIYVAAERVENLPTESYVSCFRDGDNDGTCNPHTLKVRPPGFVDHCVTEFQWIQRDGTGEWKDNSFMLQGGLEGHCAVTPEITIPIASQVPIELNVSIWLPSYNLFLDNSKNIVWYQQFDYESYYVKHPKEIRLEFNARPIRPRQWHDCCQARVITSGVLDLISGEVLSIKSWMALYCNELVALPSCDATATASSPLIAVTGWMSCEARVKWSSRYIH</sequence>
<keyword evidence="3" id="KW-1185">Reference proteome</keyword>
<evidence type="ECO:0000313" key="2">
    <source>
        <dbReference type="EMBL" id="GAA98492.1"/>
    </source>
</evidence>
<reference evidence="2 3" key="1">
    <citation type="journal article" date="2011" name="J. Gen. Appl. Microbiol.">
        <title>Draft genome sequencing of the enigmatic basidiomycete Mixia osmundae.</title>
        <authorList>
            <person name="Nishida H."/>
            <person name="Nagatsuka Y."/>
            <person name="Sugiyama J."/>
        </authorList>
    </citation>
    <scope>NUCLEOTIDE SEQUENCE [LARGE SCALE GENOMIC DNA]</scope>
    <source>
        <strain evidence="3">CBS 9802 / IAM 14324 / JCM 22182 / KY 12970</strain>
    </source>
</reference>
<dbReference type="InParanoid" id="G7E6N2"/>
<proteinExistence type="predicted"/>
<feature type="chain" id="PRO_5009955777" evidence="1">
    <location>
        <begin position="27"/>
        <end position="357"/>
    </location>
</feature>
<accession>G7E6N2</accession>
<dbReference type="EMBL" id="BABT02000153">
    <property type="protein sequence ID" value="GAA98492.1"/>
    <property type="molecule type" value="Genomic_DNA"/>
</dbReference>
<comment type="caution">
    <text evidence="2">The sequence shown here is derived from an EMBL/GenBank/DDBJ whole genome shotgun (WGS) entry which is preliminary data.</text>
</comment>
<evidence type="ECO:0000313" key="3">
    <source>
        <dbReference type="Proteomes" id="UP000009131"/>
    </source>
</evidence>
<reference evidence="2 3" key="2">
    <citation type="journal article" date="2012" name="Open Biol.">
        <title>Characteristics of nucleosomes and linker DNA regions on the genome of the basidiomycete Mixia osmundae revealed by mono- and dinucleosome mapping.</title>
        <authorList>
            <person name="Nishida H."/>
            <person name="Kondo S."/>
            <person name="Matsumoto T."/>
            <person name="Suzuki Y."/>
            <person name="Yoshikawa H."/>
            <person name="Taylor T.D."/>
            <person name="Sugiyama J."/>
        </authorList>
    </citation>
    <scope>NUCLEOTIDE SEQUENCE [LARGE SCALE GENOMIC DNA]</scope>
    <source>
        <strain evidence="3">CBS 9802 / IAM 14324 / JCM 22182 / KY 12970</strain>
    </source>
</reference>
<keyword evidence="1" id="KW-0732">Signal</keyword>
<name>G7E6N2_MIXOS</name>
<dbReference type="Proteomes" id="UP000009131">
    <property type="component" value="Unassembled WGS sequence"/>
</dbReference>
<feature type="signal peptide" evidence="1">
    <location>
        <begin position="1"/>
        <end position="26"/>
    </location>
</feature>